<dbReference type="InterPro" id="IPR001030">
    <property type="entry name" value="Acoase/IPM_deHydtase_lsu_aba"/>
</dbReference>
<dbReference type="GO" id="GO:0005829">
    <property type="term" value="C:cytosol"/>
    <property type="evidence" value="ECO:0007669"/>
    <property type="project" value="TreeGrafter"/>
</dbReference>
<dbReference type="AlphaFoldDB" id="A0A840Q9Q7"/>
<keyword evidence="7" id="KW-1185">Reference proteome</keyword>
<dbReference type="InterPro" id="IPR036008">
    <property type="entry name" value="Aconitase_4Fe-4S_dom"/>
</dbReference>
<keyword evidence="2" id="KW-0408">Iron</keyword>
<keyword evidence="3" id="KW-0411">Iron-sulfur</keyword>
<feature type="domain" description="Aconitase/3-isopropylmalate dehydratase large subunit alpha/beta/alpha" evidence="4">
    <location>
        <begin position="8"/>
        <end position="407"/>
    </location>
</feature>
<dbReference type="Pfam" id="PF00694">
    <property type="entry name" value="Aconitase_C"/>
    <property type="match status" value="1"/>
</dbReference>
<evidence type="ECO:0000256" key="2">
    <source>
        <dbReference type="ARBA" id="ARBA00023004"/>
    </source>
</evidence>
<dbReference type="EMBL" id="JACHIW010000002">
    <property type="protein sequence ID" value="MBB5159272.1"/>
    <property type="molecule type" value="Genomic_DNA"/>
</dbReference>
<dbReference type="SUPFAM" id="SSF53732">
    <property type="entry name" value="Aconitase iron-sulfur domain"/>
    <property type="match status" value="1"/>
</dbReference>
<dbReference type="GO" id="GO:0046872">
    <property type="term" value="F:metal ion binding"/>
    <property type="evidence" value="ECO:0007669"/>
    <property type="project" value="UniProtKB-KW"/>
</dbReference>
<dbReference type="InterPro" id="IPR015928">
    <property type="entry name" value="Aconitase/3IPM_dehydase_swvl"/>
</dbReference>
<comment type="caution">
    <text evidence="6">The sequence shown here is derived from an EMBL/GenBank/DDBJ whole genome shotgun (WGS) entry which is preliminary data.</text>
</comment>
<dbReference type="InterPro" id="IPR000573">
    <property type="entry name" value="AconitaseA/IPMdHydase_ssu_swvl"/>
</dbReference>
<feature type="domain" description="Aconitase A/isopropylmalate dehydratase small subunit swivel" evidence="5">
    <location>
        <begin position="518"/>
        <end position="578"/>
    </location>
</feature>
<evidence type="ECO:0000259" key="4">
    <source>
        <dbReference type="Pfam" id="PF00330"/>
    </source>
</evidence>
<dbReference type="GO" id="GO:0051539">
    <property type="term" value="F:4 iron, 4 sulfur cluster binding"/>
    <property type="evidence" value="ECO:0007669"/>
    <property type="project" value="TreeGrafter"/>
</dbReference>
<dbReference type="GO" id="GO:0006099">
    <property type="term" value="P:tricarboxylic acid cycle"/>
    <property type="evidence" value="ECO:0007669"/>
    <property type="project" value="TreeGrafter"/>
</dbReference>
<proteinExistence type="predicted"/>
<sequence length="645" mass="68631">MARNLAHKLIASHLVDGDLSPGSNVAIAIDQTLTQDATGTLVMQELEALGLTSARTETSVQYVDHNLLQTDEKNAEDHDFLRSASQRYGLWFSKPGNGVSHPTHMQRFGTPGKTMVGSDSHTCAAGSLGMLAVGVGGLEVALAIAGQPLRIRMPEIWGVRLTGELPPWVSAKDVILEMLRQHGVAGGVNRIIEYYGPGLAGLSAMDRHVIANMGAELGATTTVFPADAEVRDFLRAEGREDDFTPLSADTDASYDVEDHINLSELEPLIARPSAPDNVVPVREVAGTDVSQVVIGSSANPGLRDFAIAAAIVRGRQTDPSVSFDINPSSREILEDLTRMGATFDLIAAGARIHQSGCMGCIGMGQAPAVGKNSLRTFPRNFPGRSGTPEDSVWLCSPETAAASALAGVITDPRDLDRDPPELALPEKASVNTAMLVPPLPAQQAETLELIKGPNISALPDFPPLPDRLAAPVLLKTGDNVSTDEISPAGASALPLRSNIPALAEFTFTRIDADYPRRARGHPGGHVVIGGQNYGQGSSREHAAITPRYLGLRVVIAKSFARIHWQNLANFGIVPLEFCDPDDYAGIGVDDSLLFDDLPDALSAGNELDVRNTTRNRSIRVRHRLSPRQLDAVLAGGVIPLLASRA</sequence>
<dbReference type="InterPro" id="IPR006250">
    <property type="entry name" value="Aconitase_put"/>
</dbReference>
<dbReference type="NCBIfam" id="NF005558">
    <property type="entry name" value="PRK07229.1"/>
    <property type="match status" value="1"/>
</dbReference>
<dbReference type="SUPFAM" id="SSF52016">
    <property type="entry name" value="LeuD/IlvD-like"/>
    <property type="match status" value="1"/>
</dbReference>
<dbReference type="Gene3D" id="3.20.19.10">
    <property type="entry name" value="Aconitase, domain 4"/>
    <property type="match status" value="1"/>
</dbReference>
<dbReference type="Gene3D" id="3.30.499.10">
    <property type="entry name" value="Aconitase, domain 3"/>
    <property type="match status" value="2"/>
</dbReference>
<evidence type="ECO:0000256" key="1">
    <source>
        <dbReference type="ARBA" id="ARBA00022723"/>
    </source>
</evidence>
<evidence type="ECO:0000313" key="6">
    <source>
        <dbReference type="EMBL" id="MBB5159272.1"/>
    </source>
</evidence>
<dbReference type="Proteomes" id="UP000584374">
    <property type="component" value="Unassembled WGS sequence"/>
</dbReference>
<dbReference type="GO" id="GO:0003994">
    <property type="term" value="F:aconitate hydratase activity"/>
    <property type="evidence" value="ECO:0007669"/>
    <property type="project" value="UniProtKB-EC"/>
</dbReference>
<organism evidence="6 7">
    <name type="scientific">Saccharopolyspora phatthalungensis</name>
    <dbReference type="NCBI Taxonomy" id="664693"/>
    <lineage>
        <taxon>Bacteria</taxon>
        <taxon>Bacillati</taxon>
        <taxon>Actinomycetota</taxon>
        <taxon>Actinomycetes</taxon>
        <taxon>Pseudonocardiales</taxon>
        <taxon>Pseudonocardiaceae</taxon>
        <taxon>Saccharopolyspora</taxon>
    </lineage>
</organism>
<reference evidence="6 7" key="1">
    <citation type="submission" date="2020-08" db="EMBL/GenBank/DDBJ databases">
        <title>Sequencing the genomes of 1000 actinobacteria strains.</title>
        <authorList>
            <person name="Klenk H.-P."/>
        </authorList>
    </citation>
    <scope>NUCLEOTIDE SEQUENCE [LARGE SCALE GENOMIC DNA]</scope>
    <source>
        <strain evidence="6 7">DSM 45584</strain>
    </source>
</reference>
<evidence type="ECO:0000259" key="5">
    <source>
        <dbReference type="Pfam" id="PF00694"/>
    </source>
</evidence>
<dbReference type="PANTHER" id="PTHR43160:SF3">
    <property type="entry name" value="ACONITATE HYDRATASE, MITOCHONDRIAL"/>
    <property type="match status" value="1"/>
</dbReference>
<dbReference type="PRINTS" id="PR00415">
    <property type="entry name" value="ACONITASE"/>
</dbReference>
<dbReference type="Pfam" id="PF00330">
    <property type="entry name" value="Aconitase"/>
    <property type="match status" value="1"/>
</dbReference>
<dbReference type="PANTHER" id="PTHR43160">
    <property type="entry name" value="ACONITATE HYDRATASE B"/>
    <property type="match status" value="1"/>
</dbReference>
<evidence type="ECO:0000256" key="3">
    <source>
        <dbReference type="ARBA" id="ARBA00023014"/>
    </source>
</evidence>
<dbReference type="NCBIfam" id="TIGR01342">
    <property type="entry name" value="acon_putative"/>
    <property type="match status" value="1"/>
</dbReference>
<gene>
    <name evidence="6" type="ORF">BJ970_006871</name>
</gene>
<name>A0A840Q9Q7_9PSEU</name>
<dbReference type="RefSeq" id="WP_184731578.1">
    <property type="nucleotide sequence ID" value="NZ_JACHIW010000002.1"/>
</dbReference>
<protein>
    <submittedName>
        <fullName evidence="6">Aconitate hydratase</fullName>
        <ecNumber evidence="6">4.2.1.3</ecNumber>
    </submittedName>
</protein>
<dbReference type="InterPro" id="IPR050926">
    <property type="entry name" value="Aconitase/IPM_isomerase"/>
</dbReference>
<dbReference type="EC" id="4.2.1.3" evidence="6"/>
<accession>A0A840Q9Q7</accession>
<evidence type="ECO:0000313" key="7">
    <source>
        <dbReference type="Proteomes" id="UP000584374"/>
    </source>
</evidence>
<keyword evidence="6" id="KW-0456">Lyase</keyword>
<dbReference type="InterPro" id="IPR015931">
    <property type="entry name" value="Acnase/IPM_dHydase_lsu_aba_1/3"/>
</dbReference>
<keyword evidence="1" id="KW-0479">Metal-binding</keyword>